<dbReference type="SUPFAM" id="SSF52540">
    <property type="entry name" value="P-loop containing nucleoside triphosphate hydrolases"/>
    <property type="match status" value="3"/>
</dbReference>
<dbReference type="InterPro" id="IPR050474">
    <property type="entry name" value="Hel308_SKI2-like"/>
</dbReference>
<keyword evidence="5" id="KW-0378">Hydrolase</keyword>
<protein>
    <recommendedName>
        <fullName evidence="2">RNA helicase</fullName>
        <ecNumber evidence="2">3.6.4.13</ecNumber>
    </recommendedName>
</protein>
<keyword evidence="3" id="KW-0677">Repeat</keyword>
<dbReference type="SMART" id="SM00973">
    <property type="entry name" value="Sec63"/>
    <property type="match status" value="2"/>
</dbReference>
<dbReference type="Proteomes" id="UP000644660">
    <property type="component" value="Unassembled WGS sequence"/>
</dbReference>
<dbReference type="FunFam" id="2.60.40.150:FF:000133">
    <property type="entry name" value="Pre-mRNA splicing helicase, putative"/>
    <property type="match status" value="1"/>
</dbReference>
<keyword evidence="6 13" id="KW-0347">Helicase</keyword>
<dbReference type="FunFam" id="3.40.50.300:FF:000102">
    <property type="entry name" value="RNA helicase, activating signal cointegrator 1"/>
    <property type="match status" value="1"/>
</dbReference>
<dbReference type="Gene3D" id="3.40.50.300">
    <property type="entry name" value="P-loop containing nucleotide triphosphate hydrolases"/>
    <property type="match status" value="4"/>
</dbReference>
<dbReference type="InterPro" id="IPR014001">
    <property type="entry name" value="Helicase_ATP-bd"/>
</dbReference>
<dbReference type="InterPro" id="IPR011545">
    <property type="entry name" value="DEAD/DEAH_box_helicase_dom"/>
</dbReference>
<dbReference type="Pfam" id="PF18149">
    <property type="entry name" value="Helicase_PWI"/>
    <property type="match status" value="1"/>
</dbReference>
<dbReference type="SUPFAM" id="SSF46785">
    <property type="entry name" value="Winged helix' DNA-binding domain"/>
    <property type="match status" value="1"/>
</dbReference>
<evidence type="ECO:0000256" key="5">
    <source>
        <dbReference type="ARBA" id="ARBA00022801"/>
    </source>
</evidence>
<dbReference type="Pfam" id="PF02889">
    <property type="entry name" value="Sec63"/>
    <property type="match status" value="2"/>
</dbReference>
<dbReference type="EC" id="3.6.4.13" evidence="2"/>
<evidence type="ECO:0000256" key="2">
    <source>
        <dbReference type="ARBA" id="ARBA00012552"/>
    </source>
</evidence>
<dbReference type="InterPro" id="IPR057842">
    <property type="entry name" value="WH_MER3"/>
</dbReference>
<evidence type="ECO:0000256" key="9">
    <source>
        <dbReference type="ARBA" id="ARBA00047984"/>
    </source>
</evidence>
<dbReference type="FunFam" id="1.10.150.20:FF:000013">
    <property type="entry name" value="U5 small nuclear ribonucleoprotein kDa helicase"/>
    <property type="match status" value="1"/>
</dbReference>
<organism evidence="13 14">
    <name type="scientific">Maudiozyma barnettii</name>
    <dbReference type="NCBI Taxonomy" id="61262"/>
    <lineage>
        <taxon>Eukaryota</taxon>
        <taxon>Fungi</taxon>
        <taxon>Dikarya</taxon>
        <taxon>Ascomycota</taxon>
        <taxon>Saccharomycotina</taxon>
        <taxon>Saccharomycetes</taxon>
        <taxon>Saccharomycetales</taxon>
        <taxon>Saccharomycetaceae</taxon>
        <taxon>Maudiozyma</taxon>
    </lineage>
</organism>
<evidence type="ECO:0000256" key="8">
    <source>
        <dbReference type="ARBA" id="ARBA00023242"/>
    </source>
</evidence>
<dbReference type="PROSITE" id="PS51192">
    <property type="entry name" value="HELICASE_ATP_BIND_1"/>
    <property type="match status" value="2"/>
</dbReference>
<dbReference type="Gene3D" id="2.60.40.150">
    <property type="entry name" value="C2 domain"/>
    <property type="match status" value="2"/>
</dbReference>
<dbReference type="FunFam" id="1.10.10.10:FF:000024">
    <property type="entry name" value="U5 small nuclear ribonucleoprotein helicase"/>
    <property type="match status" value="1"/>
</dbReference>
<dbReference type="RefSeq" id="XP_041407343.1">
    <property type="nucleotide sequence ID" value="XM_041551409.1"/>
</dbReference>
<dbReference type="FunFam" id="1.10.150.20:FF:000004">
    <property type="entry name" value="U5 small nuclear ribonucleoprotein helicase"/>
    <property type="match status" value="1"/>
</dbReference>
<evidence type="ECO:0000256" key="4">
    <source>
        <dbReference type="ARBA" id="ARBA00022741"/>
    </source>
</evidence>
<dbReference type="GeneID" id="64858545"/>
<dbReference type="EMBL" id="CAEFZW010000006">
    <property type="protein sequence ID" value="CAB4255499.1"/>
    <property type="molecule type" value="Genomic_DNA"/>
</dbReference>
<dbReference type="Pfam" id="PF00271">
    <property type="entry name" value="Helicase_C"/>
    <property type="match status" value="1"/>
</dbReference>
<dbReference type="GO" id="GO:0005524">
    <property type="term" value="F:ATP binding"/>
    <property type="evidence" value="ECO:0007669"/>
    <property type="project" value="UniProtKB-KW"/>
</dbReference>
<dbReference type="PANTHER" id="PTHR47961">
    <property type="entry name" value="DNA POLYMERASE THETA, PUTATIVE (AFU_ORTHOLOGUE AFUA_1G05260)-RELATED"/>
    <property type="match status" value="1"/>
</dbReference>
<dbReference type="SUPFAM" id="SSF81296">
    <property type="entry name" value="E set domains"/>
    <property type="match status" value="1"/>
</dbReference>
<evidence type="ECO:0000256" key="10">
    <source>
        <dbReference type="SAM" id="MobiDB-lite"/>
    </source>
</evidence>
<evidence type="ECO:0000313" key="14">
    <source>
        <dbReference type="Proteomes" id="UP000644660"/>
    </source>
</evidence>
<dbReference type="Pfam" id="PF23445">
    <property type="entry name" value="WHD_SNRNP200"/>
    <property type="match status" value="2"/>
</dbReference>
<evidence type="ECO:0000256" key="1">
    <source>
        <dbReference type="ARBA" id="ARBA00004123"/>
    </source>
</evidence>
<evidence type="ECO:0000256" key="3">
    <source>
        <dbReference type="ARBA" id="ARBA00022737"/>
    </source>
</evidence>
<dbReference type="CDD" id="cd18795">
    <property type="entry name" value="SF2_C_Ski2"/>
    <property type="match status" value="1"/>
</dbReference>
<dbReference type="FunFam" id="1.10.3380.10:FF:000001">
    <property type="entry name" value="U5 small nuclear ribonucleoprotein helicase"/>
    <property type="match status" value="1"/>
</dbReference>
<comment type="subcellular location">
    <subcellularLocation>
        <location evidence="1">Nucleus</location>
    </subcellularLocation>
</comment>
<gene>
    <name evidence="13" type="ORF">KABA2_06S06820</name>
</gene>
<dbReference type="GO" id="GO:0000393">
    <property type="term" value="P:spliceosomal conformational changes to generate catalytic conformation"/>
    <property type="evidence" value="ECO:0007669"/>
    <property type="project" value="UniProtKB-ARBA"/>
</dbReference>
<reference evidence="13 14" key="1">
    <citation type="submission" date="2020-05" db="EMBL/GenBank/DDBJ databases">
        <authorList>
            <person name="Casaregola S."/>
            <person name="Devillers H."/>
            <person name="Grondin C."/>
        </authorList>
    </citation>
    <scope>NUCLEOTIDE SEQUENCE [LARGE SCALE GENOMIC DNA]</scope>
    <source>
        <strain evidence="13 14">CLIB 1767</strain>
    </source>
</reference>
<evidence type="ECO:0000256" key="7">
    <source>
        <dbReference type="ARBA" id="ARBA00022840"/>
    </source>
</evidence>
<proteinExistence type="predicted"/>
<dbReference type="SUPFAM" id="SSF158702">
    <property type="entry name" value="Sec63 N-terminal domain-like"/>
    <property type="match status" value="2"/>
</dbReference>
<dbReference type="GO" id="GO:0016787">
    <property type="term" value="F:hydrolase activity"/>
    <property type="evidence" value="ECO:0007669"/>
    <property type="project" value="UniProtKB-KW"/>
</dbReference>
<name>A0A8H2VH05_9SACH</name>
<keyword evidence="8" id="KW-0539">Nucleus</keyword>
<dbReference type="FunFam" id="3.40.50.300:FF:000062">
    <property type="entry name" value="U5 small nuclear ribonucleoprotein helicase"/>
    <property type="match status" value="1"/>
</dbReference>
<evidence type="ECO:0000256" key="6">
    <source>
        <dbReference type="ARBA" id="ARBA00022806"/>
    </source>
</evidence>
<dbReference type="InterPro" id="IPR003593">
    <property type="entry name" value="AAA+_ATPase"/>
</dbReference>
<dbReference type="GO" id="GO:0003678">
    <property type="term" value="F:DNA helicase activity"/>
    <property type="evidence" value="ECO:0007669"/>
    <property type="project" value="TreeGrafter"/>
</dbReference>
<dbReference type="GO" id="GO:0005682">
    <property type="term" value="C:U5 snRNP"/>
    <property type="evidence" value="ECO:0007669"/>
    <property type="project" value="UniProtKB-ARBA"/>
</dbReference>
<dbReference type="InterPro" id="IPR036390">
    <property type="entry name" value="WH_DNA-bd_sf"/>
</dbReference>
<evidence type="ECO:0000259" key="12">
    <source>
        <dbReference type="PROSITE" id="PS51194"/>
    </source>
</evidence>
<dbReference type="SMART" id="SM00382">
    <property type="entry name" value="AAA"/>
    <property type="match status" value="2"/>
</dbReference>
<comment type="catalytic activity">
    <reaction evidence="9">
        <text>ATP + H2O = ADP + phosphate + H(+)</text>
        <dbReference type="Rhea" id="RHEA:13065"/>
        <dbReference type="ChEBI" id="CHEBI:15377"/>
        <dbReference type="ChEBI" id="CHEBI:15378"/>
        <dbReference type="ChEBI" id="CHEBI:30616"/>
        <dbReference type="ChEBI" id="CHEBI:43474"/>
        <dbReference type="ChEBI" id="CHEBI:456216"/>
        <dbReference type="EC" id="3.6.4.13"/>
    </reaction>
</comment>
<dbReference type="SMART" id="SM00487">
    <property type="entry name" value="DEXDc"/>
    <property type="match status" value="2"/>
</dbReference>
<dbReference type="Pfam" id="PF00270">
    <property type="entry name" value="DEAD"/>
    <property type="match status" value="2"/>
</dbReference>
<dbReference type="PANTHER" id="PTHR47961:SF4">
    <property type="entry name" value="ACTIVATING SIGNAL COINTEGRATOR 1 COMPLEX SUBUNIT 3"/>
    <property type="match status" value="1"/>
</dbReference>
<feature type="domain" description="Helicase ATP-binding" evidence="11">
    <location>
        <begin position="1348"/>
        <end position="1524"/>
    </location>
</feature>
<dbReference type="InterPro" id="IPR048863">
    <property type="entry name" value="BRR2_plug"/>
</dbReference>
<evidence type="ECO:0000313" key="13">
    <source>
        <dbReference type="EMBL" id="CAB4255499.1"/>
    </source>
</evidence>
<keyword evidence="4" id="KW-0547">Nucleotide-binding</keyword>
<comment type="caution">
    <text evidence="13">The sequence shown here is derived from an EMBL/GenBank/DDBJ whole genome shotgun (WGS) entry which is preliminary data.</text>
</comment>
<dbReference type="Pfam" id="PF21188">
    <property type="entry name" value="BRR2_plug"/>
    <property type="match status" value="1"/>
</dbReference>
<dbReference type="SMART" id="SM00490">
    <property type="entry name" value="HELICc"/>
    <property type="match status" value="1"/>
</dbReference>
<dbReference type="Gene3D" id="1.10.3380.10">
    <property type="entry name" value="Sec63 N-terminal domain-like domain"/>
    <property type="match status" value="2"/>
</dbReference>
<dbReference type="PIRSF" id="PIRSF039073">
    <property type="entry name" value="BRR2"/>
    <property type="match status" value="1"/>
</dbReference>
<dbReference type="InterPro" id="IPR001650">
    <property type="entry name" value="Helicase_C-like"/>
</dbReference>
<keyword evidence="14" id="KW-1185">Reference proteome</keyword>
<feature type="domain" description="Helicase C-terminal" evidence="12">
    <location>
        <begin position="718"/>
        <end position="932"/>
    </location>
</feature>
<dbReference type="InterPro" id="IPR027417">
    <property type="entry name" value="P-loop_NTPase"/>
</dbReference>
<dbReference type="InterPro" id="IPR036388">
    <property type="entry name" value="WH-like_DNA-bd_sf"/>
</dbReference>
<evidence type="ECO:0000259" key="11">
    <source>
        <dbReference type="PROSITE" id="PS51192"/>
    </source>
</evidence>
<dbReference type="InterPro" id="IPR004179">
    <property type="entry name" value="Sec63-dom"/>
</dbReference>
<dbReference type="PROSITE" id="PS51194">
    <property type="entry name" value="HELICASE_CTER"/>
    <property type="match status" value="1"/>
</dbReference>
<dbReference type="GO" id="GO:0003724">
    <property type="term" value="F:RNA helicase activity"/>
    <property type="evidence" value="ECO:0007669"/>
    <property type="project" value="UniProtKB-EC"/>
</dbReference>
<keyword evidence="7" id="KW-0067">ATP-binding</keyword>
<dbReference type="InterPro" id="IPR014756">
    <property type="entry name" value="Ig_E-set"/>
</dbReference>
<dbReference type="InterPro" id="IPR035892">
    <property type="entry name" value="C2_domain_sf"/>
</dbReference>
<dbReference type="GO" id="GO:0003676">
    <property type="term" value="F:nucleic acid binding"/>
    <property type="evidence" value="ECO:0007669"/>
    <property type="project" value="InterPro"/>
</dbReference>
<dbReference type="FunFam" id="1.10.10.10:FF:000012">
    <property type="entry name" value="U5 small nuclear ribonucleoprotein helicase"/>
    <property type="match status" value="1"/>
</dbReference>
<dbReference type="GO" id="GO:0000712">
    <property type="term" value="P:resolution of meiotic recombination intermediates"/>
    <property type="evidence" value="ECO:0007669"/>
    <property type="project" value="TreeGrafter"/>
</dbReference>
<dbReference type="Gene3D" id="1.10.150.20">
    <property type="entry name" value="5' to 3' exonuclease, C-terminal subdomain"/>
    <property type="match status" value="2"/>
</dbReference>
<dbReference type="Gene3D" id="1.10.10.10">
    <property type="entry name" value="Winged helix-like DNA-binding domain superfamily/Winged helix DNA-binding domain"/>
    <property type="match status" value="2"/>
</dbReference>
<dbReference type="OrthoDB" id="5575at2759"/>
<dbReference type="InterPro" id="IPR041094">
    <property type="entry name" value="Brr2_helicase_PWI"/>
</dbReference>
<feature type="domain" description="Helicase ATP-binding" evidence="11">
    <location>
        <begin position="501"/>
        <end position="684"/>
    </location>
</feature>
<feature type="region of interest" description="Disordered" evidence="10">
    <location>
        <begin position="390"/>
        <end position="410"/>
    </location>
</feature>
<sequence>MSLNRGQDEDKSSKIKEIYRYNEMSNKVLKADKNLQSVQSDPLRDAELSHPKSMKNMISYKDMGSNVRQDLNINERETAEREVSKAAMANNKEDNKHRMDLYASNNTTLLMNSNQTNLVYHPSSKENTLIYRSVLEGVMSILGDDMPHDVILGTADIIITTLKKDEENSDGLIDKKRLSIISDLGIEISKDQFTELYKSVKSITDFHSVKPSNDTNKVVTILANSDDEDNEEELNVLEQEVNMEENETYEINAIEDKNHVSVPQIDTADVLTIAKTHKSFLSIANINDGFLNTILGNSSNSVSMKLLEILSNYQHDDEKIKQNLTKTFSNANDAMMDDIITNRSTIYWGLKLNMSNAQGISKILHEMREKGLNNLVQEYEINMLENGKRVRDDATAEEDSAHLTNSKKHKSTQRNEIALLDLNTIKFDQGSELMTNSKVKLPEGSFKRMKPEYDEIHIPPPAKAEIDYDLVPITALPNWARKAFPSGETESLNAVQSKVFPVAFESDHNILLCAPTGAGKTNVAMLTVLRTLTKYYNEATNTFKVNKFKIVYIAPLKALVQEQVREFRRRLSPYSIKVSELTGDSRLTRQEIENTQILVATPEKWDIVTRKASDNWYTDSVKLLIIDEIHLLHDERGPVLESIVARTLRSNDYVDKPRIIGLSATLPNYTDVATFLRVPKEGIFYFDASYRPCPLSQQFCGIKVENSLKKINATNFACYEKVVESLQEGNQVIIFVHSRKETGRTGEYLRKKFIESETTEKLISNEAGSKEILNSESSNIVNSDLKKLVTYGIGIHHAGLSREDRSTSEDMFADGLLKVLVSTATLAWGVNLPAHTVIIKGTDVYSPEQGNWIRLSPQDILQMLGRAGRPRYDTHGDGIIITNQSDIQYYLAVLNQQLPIESQLISKVVDNLNAEVVAGNVKSLPEAVDWLRYTYFYVRILMSPELYKVPQVAGDETLEQFRRQLMHTVFSILAQQNLLIYNEDTGAVKSTELGKISSYFYIKYESMHMYNQELSENISLMDIFRIFTLSDEFKYFSIRPEEVGEIHDLYSRVPIPIKSDIEEASTKVNVLLQAYISNLKLEGFALQADMVFIQQSAGRIIRAMYELCLKKGWSTPTKILLTLSKCISRRMWNTNSPLRQFNRCPTEVIKKTESSNLQWKEYLSLKSPSQVGYSIRIEKYGKLIYDLVQRFPKVKMDCVVQPITPSLLNFQVEVTPEWIWDDKIHGSAESFLILVEDLAGSEILHSETLMIRPDAIGKEIMLDFCIQLSSTQQKRMPPNIFVSIVSEKWLQCEDQVAVRLDNVILPKKFPAITKLEDIELIETSSLNETFGPIFDFDKFNLIQSNVFEPLYNSNENIFIGCSKGSGKTVLAELAILNHWRQNGGRVIYLTPSRTKIQRLKKYWSKKFIDIADGKVISELTDNLLENNRILGQSHLTLATPNQFDLLSRKWRQRKNVQRIDLMIFDDVHEMSSGIRGSTYEILVSRMMFIAFQLEKEQRIVALSSPIANSRDFSEWMGIEKNNIFNFSILERNEPVTIHLEVEEELSNDSSPRNIVHKIFDLSLEDNCIPIIYLPNRRTCINVASYLASTANRRNIDLQKMDEEQMKEYVEKIKDKQLAISLGKGVGFIYSNMDKRDRNVTEKLLNSGALSFLLVTKDCCRDTLKSNLIIVCGTESYNIRDHHSNNYTANEVLEMIGNTKAKEVGNAKVIIYTTSSRKYYYKKFLQEPLPSESFLYFNFHDILINGISNSIIKTKQDCVDWLTYTYFYRRIHANPTFYGVKNSTEYGISAYLTELVESTLNDLSQLSLIDLNESPSDKEQKANYEDNVEDSDESIAPLNGCLISAHNNVTFVTMHSFITNVTRSATLGQLLEILSTANEFENIPLRIEDYTKLMKLQGLLPIKFKGSTESDSTSFKVFILLQAYFSRIELPFDLKLDLNLILGEVTPLVNAFADILAGNGFLNATTVMDISQMLSQAVWDVDNPLRQIPYFSESILEKCKDKNVETVYDIMALEDEERDDILTMDMDKVMMVADFINKYPNIEMKYSMDNIQNIVANELNKLTVTIMRDDEPESLSVVSENFPVEKKEGWWIVVGDVSKRELYAMKKVSLKEEHNEYQIEFILPNPGDRSITLWCICDSYMDTDKEVTFNVTVK</sequence>
<accession>A0A8H2VH05</accession>